<reference evidence="2" key="2">
    <citation type="submission" date="2020-05" db="UniProtKB">
        <authorList>
            <consortium name="EnsemblMetazoa"/>
        </authorList>
    </citation>
    <scope>IDENTIFICATION</scope>
    <source>
        <strain evidence="2">CM1001059</strain>
    </source>
</reference>
<accession>A0A182U984</accession>
<dbReference type="AlphaFoldDB" id="A0A182U984"/>
<keyword evidence="3" id="KW-1185">Reference proteome</keyword>
<dbReference type="STRING" id="34690.A0A182U984"/>
<dbReference type="Proteomes" id="UP000075902">
    <property type="component" value="Unassembled WGS sequence"/>
</dbReference>
<reference evidence="3" key="1">
    <citation type="submission" date="2014-01" db="EMBL/GenBank/DDBJ databases">
        <title>The Genome Sequence of Anopheles melas CM1001059_A (V2).</title>
        <authorList>
            <consortium name="The Broad Institute Genomics Platform"/>
            <person name="Neafsey D.E."/>
            <person name="Besansky N."/>
            <person name="Howell P."/>
            <person name="Walton C."/>
            <person name="Young S.K."/>
            <person name="Zeng Q."/>
            <person name="Gargeya S."/>
            <person name="Fitzgerald M."/>
            <person name="Haas B."/>
            <person name="Abouelleil A."/>
            <person name="Allen A.W."/>
            <person name="Alvarado L."/>
            <person name="Arachchi H.M."/>
            <person name="Berlin A.M."/>
            <person name="Chapman S.B."/>
            <person name="Gainer-Dewar J."/>
            <person name="Goldberg J."/>
            <person name="Griggs A."/>
            <person name="Gujja S."/>
            <person name="Hansen M."/>
            <person name="Howarth C."/>
            <person name="Imamovic A."/>
            <person name="Ireland A."/>
            <person name="Larimer J."/>
            <person name="McCowan C."/>
            <person name="Murphy C."/>
            <person name="Pearson M."/>
            <person name="Poon T.W."/>
            <person name="Priest M."/>
            <person name="Roberts A."/>
            <person name="Saif S."/>
            <person name="Shea T."/>
            <person name="Sisk P."/>
            <person name="Sykes S."/>
            <person name="Wortman J."/>
            <person name="Nusbaum C."/>
            <person name="Birren B."/>
        </authorList>
    </citation>
    <scope>NUCLEOTIDE SEQUENCE [LARGE SCALE GENOMIC DNA]</scope>
    <source>
        <strain evidence="3">CM1001059</strain>
    </source>
</reference>
<keyword evidence="1" id="KW-1133">Transmembrane helix</keyword>
<keyword evidence="1" id="KW-0812">Transmembrane</keyword>
<dbReference type="EnsemblMetazoa" id="AMEC016243-RA">
    <property type="protein sequence ID" value="AMEC016243-PA"/>
    <property type="gene ID" value="AMEC016243"/>
</dbReference>
<sequence>MVAFRRMMYIFFCGVVPVCTIFAFVVYYIRNGQSFNGKRKPPPNTYVSRQSAAIISYTSSRAALLSSSLGAGASGSSSGGGGGEHSHTHCALSRDRREGLVIGEVQLVSSTNTATLRKAPEIPRALGSAGPRHVLIGDMRLVSSTNPALLNASTELHL</sequence>
<name>A0A182U984_9DIPT</name>
<proteinExistence type="predicted"/>
<feature type="transmembrane region" description="Helical" evidence="1">
    <location>
        <begin position="6"/>
        <end position="29"/>
    </location>
</feature>
<evidence type="ECO:0000313" key="2">
    <source>
        <dbReference type="EnsemblMetazoa" id="AMEC016243-PA"/>
    </source>
</evidence>
<evidence type="ECO:0000313" key="3">
    <source>
        <dbReference type="Proteomes" id="UP000075902"/>
    </source>
</evidence>
<protein>
    <submittedName>
        <fullName evidence="2">Uncharacterized protein</fullName>
    </submittedName>
</protein>
<organism evidence="2 3">
    <name type="scientific">Anopheles melas</name>
    <dbReference type="NCBI Taxonomy" id="34690"/>
    <lineage>
        <taxon>Eukaryota</taxon>
        <taxon>Metazoa</taxon>
        <taxon>Ecdysozoa</taxon>
        <taxon>Arthropoda</taxon>
        <taxon>Hexapoda</taxon>
        <taxon>Insecta</taxon>
        <taxon>Pterygota</taxon>
        <taxon>Neoptera</taxon>
        <taxon>Endopterygota</taxon>
        <taxon>Diptera</taxon>
        <taxon>Nematocera</taxon>
        <taxon>Culicoidea</taxon>
        <taxon>Culicidae</taxon>
        <taxon>Anophelinae</taxon>
        <taxon>Anopheles</taxon>
    </lineage>
</organism>
<dbReference type="VEuPathDB" id="VectorBase:AMEC016243"/>
<evidence type="ECO:0000256" key="1">
    <source>
        <dbReference type="SAM" id="Phobius"/>
    </source>
</evidence>
<keyword evidence="1" id="KW-0472">Membrane</keyword>